<dbReference type="Proteomes" id="UP000266262">
    <property type="component" value="Unassembled WGS sequence"/>
</dbReference>
<dbReference type="EMBL" id="QWKU01000001">
    <property type="protein sequence ID" value="RID94976.1"/>
    <property type="molecule type" value="Genomic_DNA"/>
</dbReference>
<feature type="transmembrane region" description="Helical" evidence="11">
    <location>
        <begin position="91"/>
        <end position="114"/>
    </location>
</feature>
<keyword evidence="8 11" id="KW-1133">Transmembrane helix</keyword>
<keyword evidence="6 11" id="KW-0378">Hydrolase</keyword>
<dbReference type="InterPro" id="IPR001478">
    <property type="entry name" value="PDZ"/>
</dbReference>
<evidence type="ECO:0000256" key="1">
    <source>
        <dbReference type="ARBA" id="ARBA00001947"/>
    </source>
</evidence>
<dbReference type="InterPro" id="IPR041489">
    <property type="entry name" value="PDZ_6"/>
</dbReference>
<feature type="domain" description="PDZ" evidence="12">
    <location>
        <begin position="105"/>
        <end position="181"/>
    </location>
</feature>
<keyword evidence="7 11" id="KW-0862">Zinc</keyword>
<dbReference type="GO" id="GO:0046872">
    <property type="term" value="F:metal ion binding"/>
    <property type="evidence" value="ECO:0007669"/>
    <property type="project" value="UniProtKB-KW"/>
</dbReference>
<gene>
    <name evidence="14" type="primary">rseP</name>
    <name evidence="13" type="ORF">BCB69_03540</name>
    <name evidence="14" type="ORF">DX915_05800</name>
</gene>
<keyword evidence="4 13" id="KW-0645">Protease</keyword>
<dbReference type="GO" id="GO:0006508">
    <property type="term" value="P:proteolysis"/>
    <property type="evidence" value="ECO:0007669"/>
    <property type="project" value="UniProtKB-KW"/>
</dbReference>
<evidence type="ECO:0000256" key="2">
    <source>
        <dbReference type="ARBA" id="ARBA00004141"/>
    </source>
</evidence>
<dbReference type="AlphaFoldDB" id="A0A1B3WDS8"/>
<evidence type="ECO:0000259" key="12">
    <source>
        <dbReference type="SMART" id="SM00228"/>
    </source>
</evidence>
<evidence type="ECO:0000313" key="16">
    <source>
        <dbReference type="Proteomes" id="UP000266262"/>
    </source>
</evidence>
<feature type="transmembrane region" description="Helical" evidence="11">
    <location>
        <begin position="267"/>
        <end position="299"/>
    </location>
</feature>
<evidence type="ECO:0000256" key="10">
    <source>
        <dbReference type="ARBA" id="ARBA00023136"/>
    </source>
</evidence>
<keyword evidence="16" id="KW-1185">Reference proteome</keyword>
<feature type="transmembrane region" description="Helical" evidence="11">
    <location>
        <begin position="311"/>
        <end position="332"/>
    </location>
</feature>
<evidence type="ECO:0000256" key="3">
    <source>
        <dbReference type="ARBA" id="ARBA00007931"/>
    </source>
</evidence>
<evidence type="ECO:0000256" key="11">
    <source>
        <dbReference type="RuleBase" id="RU362031"/>
    </source>
</evidence>
<evidence type="ECO:0000313" key="15">
    <source>
        <dbReference type="Proteomes" id="UP000094757"/>
    </source>
</evidence>
<evidence type="ECO:0000256" key="5">
    <source>
        <dbReference type="ARBA" id="ARBA00022692"/>
    </source>
</evidence>
<dbReference type="SMART" id="SM00228">
    <property type="entry name" value="PDZ"/>
    <property type="match status" value="1"/>
</dbReference>
<keyword evidence="11" id="KW-0479">Metal-binding</keyword>
<keyword evidence="9 11" id="KW-0482">Metalloprotease</keyword>
<dbReference type="InterPro" id="IPR036034">
    <property type="entry name" value="PDZ_sf"/>
</dbReference>
<evidence type="ECO:0000313" key="13">
    <source>
        <dbReference type="EMBL" id="AOH39119.1"/>
    </source>
</evidence>
<reference evidence="14 16" key="3">
    <citation type="submission" date="2018-08" db="EMBL/GenBank/DDBJ databases">
        <title>Draft genome sequence of Dialister pneumosintes KCOM 1685.</title>
        <authorList>
            <person name="Kook J.-K."/>
            <person name="Park S.-N."/>
            <person name="Lim Y.K."/>
        </authorList>
    </citation>
    <scope>NUCLEOTIDE SEQUENCE [LARGE SCALE GENOMIC DNA]</scope>
    <source>
        <strain evidence="14 16">KCOM 1685</strain>
    </source>
</reference>
<dbReference type="RefSeq" id="WP_022513816.1">
    <property type="nucleotide sequence ID" value="NZ_CP017037.1"/>
</dbReference>
<dbReference type="SUPFAM" id="SSF50156">
    <property type="entry name" value="PDZ domain-like"/>
    <property type="match status" value="1"/>
</dbReference>
<evidence type="ECO:0000256" key="9">
    <source>
        <dbReference type="ARBA" id="ARBA00023049"/>
    </source>
</evidence>
<accession>A0A1B3WDS8</accession>
<comment type="cofactor">
    <cofactor evidence="1 11">
        <name>Zn(2+)</name>
        <dbReference type="ChEBI" id="CHEBI:29105"/>
    </cofactor>
</comment>
<protein>
    <recommendedName>
        <fullName evidence="11">Zinc metalloprotease</fullName>
        <ecNumber evidence="11">3.4.24.-</ecNumber>
    </recommendedName>
</protein>
<dbReference type="PANTHER" id="PTHR42837">
    <property type="entry name" value="REGULATOR OF SIGMA-E PROTEASE RSEP"/>
    <property type="match status" value="1"/>
</dbReference>
<dbReference type="CDD" id="cd06163">
    <property type="entry name" value="S2P-M50_PDZ_RseP-like"/>
    <property type="match status" value="1"/>
</dbReference>
<feature type="transmembrane region" description="Helical" evidence="11">
    <location>
        <begin position="6"/>
        <end position="25"/>
    </location>
</feature>
<reference evidence="13" key="1">
    <citation type="submission" date="2016-08" db="EMBL/GenBank/DDBJ databases">
        <authorList>
            <person name="Seilhamer J.J."/>
        </authorList>
    </citation>
    <scope>NUCLEOTIDE SEQUENCE [LARGE SCALE GENOMIC DNA]</scope>
    <source>
        <strain evidence="13">F0677</strain>
    </source>
</reference>
<evidence type="ECO:0000256" key="8">
    <source>
        <dbReference type="ARBA" id="ARBA00022989"/>
    </source>
</evidence>
<dbReference type="NCBIfam" id="TIGR00054">
    <property type="entry name" value="RIP metalloprotease RseP"/>
    <property type="match status" value="1"/>
</dbReference>
<dbReference type="EMBL" id="CP017037">
    <property type="protein sequence ID" value="AOH39119.1"/>
    <property type="molecule type" value="Genomic_DNA"/>
</dbReference>
<keyword evidence="5 11" id="KW-0812">Transmembrane</keyword>
<dbReference type="Pfam" id="PF02163">
    <property type="entry name" value="Peptidase_M50"/>
    <property type="match status" value="1"/>
</dbReference>
<dbReference type="Pfam" id="PF17820">
    <property type="entry name" value="PDZ_6"/>
    <property type="match status" value="1"/>
</dbReference>
<dbReference type="KEGG" id="dpn:BCB69_03540"/>
<dbReference type="Proteomes" id="UP000094757">
    <property type="component" value="Chromosome"/>
</dbReference>
<evidence type="ECO:0000313" key="14">
    <source>
        <dbReference type="EMBL" id="RID94976.1"/>
    </source>
</evidence>
<dbReference type="CDD" id="cd23081">
    <property type="entry name" value="cpPDZ_EcRseP-like"/>
    <property type="match status" value="1"/>
</dbReference>
<evidence type="ECO:0000256" key="6">
    <source>
        <dbReference type="ARBA" id="ARBA00022801"/>
    </source>
</evidence>
<name>A0A1B3WDS8_9FIRM</name>
<dbReference type="InterPro" id="IPR004387">
    <property type="entry name" value="Pept_M50_Zn"/>
</dbReference>
<comment type="subcellular location">
    <subcellularLocation>
        <location evidence="2">Membrane</location>
        <topology evidence="2">Multi-pass membrane protein</topology>
    </subcellularLocation>
</comment>
<evidence type="ECO:0000256" key="4">
    <source>
        <dbReference type="ARBA" id="ARBA00022670"/>
    </source>
</evidence>
<dbReference type="STRING" id="39950.BCB69_03540"/>
<dbReference type="EC" id="3.4.24.-" evidence="11"/>
<dbReference type="OrthoDB" id="9782003at2"/>
<reference evidence="15" key="2">
    <citation type="submission" date="2016-08" db="EMBL/GenBank/DDBJ databases">
        <authorList>
            <person name="Holder M.E."/>
            <person name="Ajami N.J."/>
            <person name="Petrosino J.F."/>
        </authorList>
    </citation>
    <scope>NUCLEOTIDE SEQUENCE [LARGE SCALE GENOMIC DNA]</scope>
    <source>
        <strain evidence="15">F0677</strain>
    </source>
</reference>
<proteinExistence type="inferred from homology"/>
<dbReference type="Gene3D" id="2.30.42.10">
    <property type="match status" value="1"/>
</dbReference>
<dbReference type="GO" id="GO:0004222">
    <property type="term" value="F:metalloendopeptidase activity"/>
    <property type="evidence" value="ECO:0007669"/>
    <property type="project" value="InterPro"/>
</dbReference>
<evidence type="ECO:0000256" key="7">
    <source>
        <dbReference type="ARBA" id="ARBA00022833"/>
    </source>
</evidence>
<dbReference type="GO" id="GO:0016020">
    <property type="term" value="C:membrane"/>
    <property type="evidence" value="ECO:0007669"/>
    <property type="project" value="UniProtKB-SubCell"/>
</dbReference>
<comment type="similarity">
    <text evidence="3 11">Belongs to the peptidase M50B family.</text>
</comment>
<sequence>MIYTFIAPIIVFAVIVIVHEWGHFITAKLTGMKVEEFAVGFGPVLWSIKKGETLYSFRIFPLGGFNKIMGMDREYTEDPRAFSNRQVWQRLLVISAGAICNIALAFIIFSGIIWSTGVETFPDKPIIGAIATDSPALKSGLQVGDVITSIDNHKIAKWSDILGILQGKENTVLEIFIVRDGIEKAITIIPEIRDERAVLGISPQLEKQSVTLSQAIQLGFEKCIKDFIAIGEGLSSMILGNNTAQVAGPIGVARLAGTIANHGMIPLLMFVAILSLNLGFLNLLPIPLLDGGLLLLTILEGICRKPLPNKVLFYIQCTGIFILGGLFLYATINDITALFK</sequence>
<keyword evidence="10 11" id="KW-0472">Membrane</keyword>
<dbReference type="InterPro" id="IPR008915">
    <property type="entry name" value="Peptidase_M50"/>
</dbReference>
<dbReference type="PANTHER" id="PTHR42837:SF2">
    <property type="entry name" value="MEMBRANE METALLOPROTEASE ARASP2, CHLOROPLASTIC-RELATED"/>
    <property type="match status" value="1"/>
</dbReference>
<organism evidence="13 15">
    <name type="scientific">Dialister pneumosintes</name>
    <dbReference type="NCBI Taxonomy" id="39950"/>
    <lineage>
        <taxon>Bacteria</taxon>
        <taxon>Bacillati</taxon>
        <taxon>Bacillota</taxon>
        <taxon>Negativicutes</taxon>
        <taxon>Veillonellales</taxon>
        <taxon>Veillonellaceae</taxon>
        <taxon>Dialister</taxon>
    </lineage>
</organism>